<keyword evidence="3 12" id="KW-0812">Transmembrane</keyword>
<organism evidence="13 14">
    <name type="scientific">Halocaridina rubra</name>
    <name type="common">Hawaiian red shrimp</name>
    <dbReference type="NCBI Taxonomy" id="373956"/>
    <lineage>
        <taxon>Eukaryota</taxon>
        <taxon>Metazoa</taxon>
        <taxon>Ecdysozoa</taxon>
        <taxon>Arthropoda</taxon>
        <taxon>Crustacea</taxon>
        <taxon>Multicrustacea</taxon>
        <taxon>Malacostraca</taxon>
        <taxon>Eumalacostraca</taxon>
        <taxon>Eucarida</taxon>
        <taxon>Decapoda</taxon>
        <taxon>Pleocyemata</taxon>
        <taxon>Caridea</taxon>
        <taxon>Atyoidea</taxon>
        <taxon>Atyidae</taxon>
        <taxon>Halocaridina</taxon>
    </lineage>
</organism>
<proteinExistence type="predicted"/>
<evidence type="ECO:0000256" key="4">
    <source>
        <dbReference type="ARBA" id="ARBA00022723"/>
    </source>
</evidence>
<dbReference type="GO" id="GO:0006784">
    <property type="term" value="P:heme A biosynthetic process"/>
    <property type="evidence" value="ECO:0007669"/>
    <property type="project" value="InterPro"/>
</dbReference>
<evidence type="ECO:0000256" key="8">
    <source>
        <dbReference type="ARBA" id="ARBA00023133"/>
    </source>
</evidence>
<comment type="cofactor">
    <cofactor evidence="1">
        <name>heme b</name>
        <dbReference type="ChEBI" id="CHEBI:60344"/>
    </cofactor>
</comment>
<dbReference type="InterPro" id="IPR023754">
    <property type="entry name" value="HemeA_Synthase_type2"/>
</dbReference>
<keyword evidence="6" id="KW-0560">Oxidoreductase</keyword>
<keyword evidence="8" id="KW-0350">Heme biosynthesis</keyword>
<comment type="pathway">
    <text evidence="10">Porphyrin-containing compound metabolism; heme A biosynthesis; heme A from heme O: step 1/1.</text>
</comment>
<dbReference type="AlphaFoldDB" id="A0AAN8XHY2"/>
<name>A0AAN8XHY2_HALRR</name>
<dbReference type="GO" id="GO:0005743">
    <property type="term" value="C:mitochondrial inner membrane"/>
    <property type="evidence" value="ECO:0007669"/>
    <property type="project" value="TreeGrafter"/>
</dbReference>
<feature type="transmembrane region" description="Helical" evidence="12">
    <location>
        <begin position="18"/>
        <end position="36"/>
    </location>
</feature>
<evidence type="ECO:0000256" key="9">
    <source>
        <dbReference type="ARBA" id="ARBA00023136"/>
    </source>
</evidence>
<evidence type="ECO:0000256" key="5">
    <source>
        <dbReference type="ARBA" id="ARBA00022989"/>
    </source>
</evidence>
<dbReference type="GO" id="GO:0120547">
    <property type="term" value="F:heme A synthase activity"/>
    <property type="evidence" value="ECO:0007669"/>
    <property type="project" value="UniProtKB-EC"/>
</dbReference>
<feature type="transmembrane region" description="Helical" evidence="12">
    <location>
        <begin position="48"/>
        <end position="66"/>
    </location>
</feature>
<evidence type="ECO:0000256" key="7">
    <source>
        <dbReference type="ARBA" id="ARBA00023004"/>
    </source>
</evidence>
<comment type="subcellular location">
    <subcellularLocation>
        <location evidence="2">Membrane</location>
        <topology evidence="2">Multi-pass membrane protein</topology>
    </subcellularLocation>
</comment>
<evidence type="ECO:0000256" key="10">
    <source>
        <dbReference type="ARBA" id="ARBA00044501"/>
    </source>
</evidence>
<protein>
    <submittedName>
        <fullName evidence="13">Cytochrome c oxidase assembly protein cox15</fullName>
    </submittedName>
</protein>
<accession>A0AAN8XHY2</accession>
<feature type="transmembrane region" description="Helical" evidence="12">
    <location>
        <begin position="86"/>
        <end position="107"/>
    </location>
</feature>
<gene>
    <name evidence="13" type="primary">COX15_2</name>
    <name evidence="13" type="ORF">SK128_008245</name>
</gene>
<sequence length="257" mass="29178">MSLQEFKFIWWMEYGHRQWGRTIGTFFLLPAAYFWHKGWFTKAMKKRVIACGALIGFQGLLGWYMVKSGLEDRFKEVSDVPRVSQYRLMSHLGTAFVLYSLFLWNALDVTFPAQKIKQITAQGIKFRRFAHFTKGWVFFTALSGALVAGLDAGLVYNSFPKFADRWIPSDLLAFSPTLRNFTENPTTVQFDHRILGTTALCLATALAIWSRRGVKLPPRAYAAATALGGMAWMQVWDSKLNKNSVVFCVHCPGIPNA</sequence>
<keyword evidence="9 12" id="KW-0472">Membrane</keyword>
<dbReference type="Pfam" id="PF02628">
    <property type="entry name" value="COX15-CtaA"/>
    <property type="match status" value="1"/>
</dbReference>
<evidence type="ECO:0000313" key="13">
    <source>
        <dbReference type="EMBL" id="KAK7084840.1"/>
    </source>
</evidence>
<evidence type="ECO:0000256" key="6">
    <source>
        <dbReference type="ARBA" id="ARBA00023002"/>
    </source>
</evidence>
<evidence type="ECO:0000256" key="1">
    <source>
        <dbReference type="ARBA" id="ARBA00001970"/>
    </source>
</evidence>
<evidence type="ECO:0000313" key="14">
    <source>
        <dbReference type="Proteomes" id="UP001381693"/>
    </source>
</evidence>
<keyword evidence="5 12" id="KW-1133">Transmembrane helix</keyword>
<comment type="catalytic activity">
    <reaction evidence="11">
        <text>Fe(II)-heme o + 2 A + H2O = Fe(II)-heme a + 2 AH2</text>
        <dbReference type="Rhea" id="RHEA:63388"/>
        <dbReference type="ChEBI" id="CHEBI:13193"/>
        <dbReference type="ChEBI" id="CHEBI:15377"/>
        <dbReference type="ChEBI" id="CHEBI:17499"/>
        <dbReference type="ChEBI" id="CHEBI:60530"/>
        <dbReference type="ChEBI" id="CHEBI:61715"/>
        <dbReference type="EC" id="1.17.99.9"/>
    </reaction>
    <physiologicalReaction direction="left-to-right" evidence="11">
        <dbReference type="Rhea" id="RHEA:63389"/>
    </physiologicalReaction>
</comment>
<keyword evidence="4" id="KW-0479">Metal-binding</keyword>
<dbReference type="GO" id="GO:0046872">
    <property type="term" value="F:metal ion binding"/>
    <property type="evidence" value="ECO:0007669"/>
    <property type="project" value="UniProtKB-KW"/>
</dbReference>
<dbReference type="PANTHER" id="PTHR23289:SF2">
    <property type="entry name" value="CYTOCHROME C OXIDASE ASSEMBLY PROTEIN COX15 HOMOLOG"/>
    <property type="match status" value="1"/>
</dbReference>
<reference evidence="13 14" key="1">
    <citation type="submission" date="2023-11" db="EMBL/GenBank/DDBJ databases">
        <title>Halocaridina rubra genome assembly.</title>
        <authorList>
            <person name="Smith C."/>
        </authorList>
    </citation>
    <scope>NUCLEOTIDE SEQUENCE [LARGE SCALE GENOMIC DNA]</scope>
    <source>
        <strain evidence="13">EP-1</strain>
        <tissue evidence="13">Whole</tissue>
    </source>
</reference>
<evidence type="ECO:0000256" key="3">
    <source>
        <dbReference type="ARBA" id="ARBA00022692"/>
    </source>
</evidence>
<evidence type="ECO:0000256" key="12">
    <source>
        <dbReference type="SAM" id="Phobius"/>
    </source>
</evidence>
<dbReference type="PANTHER" id="PTHR23289">
    <property type="entry name" value="CYTOCHROME C OXIDASE ASSEMBLY PROTEIN COX15"/>
    <property type="match status" value="1"/>
</dbReference>
<feature type="transmembrane region" description="Helical" evidence="12">
    <location>
        <begin position="135"/>
        <end position="156"/>
    </location>
</feature>
<keyword evidence="14" id="KW-1185">Reference proteome</keyword>
<evidence type="ECO:0000256" key="11">
    <source>
        <dbReference type="ARBA" id="ARBA00048044"/>
    </source>
</evidence>
<dbReference type="InterPro" id="IPR003780">
    <property type="entry name" value="COX15/CtaA_fam"/>
</dbReference>
<evidence type="ECO:0000256" key="2">
    <source>
        <dbReference type="ARBA" id="ARBA00004141"/>
    </source>
</evidence>
<keyword evidence="7" id="KW-0408">Iron</keyword>
<dbReference type="GO" id="GO:0016653">
    <property type="term" value="F:oxidoreductase activity, acting on NAD(P)H, heme protein as acceptor"/>
    <property type="evidence" value="ECO:0007669"/>
    <property type="project" value="TreeGrafter"/>
</dbReference>
<comment type="caution">
    <text evidence="13">The sequence shown here is derived from an EMBL/GenBank/DDBJ whole genome shotgun (WGS) entry which is preliminary data.</text>
</comment>
<dbReference type="EMBL" id="JAXCGZ010001965">
    <property type="protein sequence ID" value="KAK7084840.1"/>
    <property type="molecule type" value="Genomic_DNA"/>
</dbReference>
<dbReference type="Proteomes" id="UP001381693">
    <property type="component" value="Unassembled WGS sequence"/>
</dbReference>